<name>D5RQK9_9PROT</name>
<evidence type="ECO:0000313" key="2">
    <source>
        <dbReference type="Proteomes" id="UP000005324"/>
    </source>
</evidence>
<evidence type="ECO:0000313" key="1">
    <source>
        <dbReference type="EMBL" id="EFH10412.1"/>
    </source>
</evidence>
<keyword evidence="2" id="KW-1185">Reference proteome</keyword>
<dbReference type="HOGENOM" id="CLU_2693833_0_0_5"/>
<protein>
    <submittedName>
        <fullName evidence="1">Uncharacterized protein</fullName>
    </submittedName>
</protein>
<sequence>MDDEPGSSARWRRPALLIGALAATALLAALALQLAAERREALQRASAALTAWSAVLADRSASQLRGVERALAEL</sequence>
<dbReference type="RefSeq" id="WP_007002401.1">
    <property type="nucleotide sequence ID" value="NZ_GG770777.1"/>
</dbReference>
<feature type="non-terminal residue" evidence="1">
    <location>
        <position position="74"/>
    </location>
</feature>
<gene>
    <name evidence="1" type="ORF">HMPREF0731_3371</name>
</gene>
<dbReference type="EMBL" id="ADVL01000670">
    <property type="protein sequence ID" value="EFH10412.1"/>
    <property type="molecule type" value="Genomic_DNA"/>
</dbReference>
<accession>D5RQK9</accession>
<reference evidence="1 2" key="1">
    <citation type="submission" date="2010-04" db="EMBL/GenBank/DDBJ databases">
        <authorList>
            <person name="Qin X."/>
            <person name="Bachman B."/>
            <person name="Battles P."/>
            <person name="Bell A."/>
            <person name="Bess C."/>
            <person name="Bickham C."/>
            <person name="Chaboub L."/>
            <person name="Chen D."/>
            <person name="Coyle M."/>
            <person name="Deiros D.R."/>
            <person name="Dinh H."/>
            <person name="Forbes L."/>
            <person name="Fowler G."/>
            <person name="Francisco L."/>
            <person name="Fu Q."/>
            <person name="Gubbala S."/>
            <person name="Hale W."/>
            <person name="Han Y."/>
            <person name="Hemphill L."/>
            <person name="Highlander S.K."/>
            <person name="Hirani K."/>
            <person name="Hogues M."/>
            <person name="Jackson L."/>
            <person name="Jakkamsetti A."/>
            <person name="Javaid M."/>
            <person name="Jiang H."/>
            <person name="Korchina V."/>
            <person name="Kovar C."/>
            <person name="Lara F."/>
            <person name="Lee S."/>
            <person name="Mata R."/>
            <person name="Mathew T."/>
            <person name="Moen C."/>
            <person name="Morales K."/>
            <person name="Munidasa M."/>
            <person name="Nazareth L."/>
            <person name="Ngo R."/>
            <person name="Nguyen L."/>
            <person name="Okwuonu G."/>
            <person name="Ongeri F."/>
            <person name="Patil S."/>
            <person name="Petrosino J."/>
            <person name="Pham C."/>
            <person name="Pham P."/>
            <person name="Pu L.-L."/>
            <person name="Puazo M."/>
            <person name="Raj R."/>
            <person name="Reid J."/>
            <person name="Rouhana J."/>
            <person name="Saada N."/>
            <person name="Shang Y."/>
            <person name="Simmons D."/>
            <person name="Thornton R."/>
            <person name="Warren J."/>
            <person name="Weissenberger G."/>
            <person name="Zhang J."/>
            <person name="Zhang L."/>
            <person name="Zhou C."/>
            <person name="Zhu D."/>
            <person name="Muzny D."/>
            <person name="Worley K."/>
            <person name="Gibbs R."/>
        </authorList>
    </citation>
    <scope>NUCLEOTIDE SEQUENCE [LARGE SCALE GENOMIC DNA]</scope>
    <source>
        <strain evidence="1 2">ATCC 49957</strain>
    </source>
</reference>
<dbReference type="AlphaFoldDB" id="D5RQK9"/>
<dbReference type="Proteomes" id="UP000005324">
    <property type="component" value="Unassembled WGS sequence"/>
</dbReference>
<organism evidence="1 2">
    <name type="scientific">Pseudoroseomonas cervicalis ATCC 49957</name>
    <dbReference type="NCBI Taxonomy" id="525371"/>
    <lineage>
        <taxon>Bacteria</taxon>
        <taxon>Pseudomonadati</taxon>
        <taxon>Pseudomonadota</taxon>
        <taxon>Alphaproteobacteria</taxon>
        <taxon>Acetobacterales</taxon>
        <taxon>Roseomonadaceae</taxon>
        <taxon>Roseomonas</taxon>
    </lineage>
</organism>
<comment type="caution">
    <text evidence="1">The sequence shown here is derived from an EMBL/GenBank/DDBJ whole genome shotgun (WGS) entry which is preliminary data.</text>
</comment>
<proteinExistence type="predicted"/>